<evidence type="ECO:0000256" key="3">
    <source>
        <dbReference type="ARBA" id="ARBA00022963"/>
    </source>
</evidence>
<gene>
    <name evidence="6" type="ORF">E8E13_000186</name>
</gene>
<dbReference type="EC" id="3.1.1.47" evidence="1"/>
<dbReference type="Gene3D" id="3.40.50.1820">
    <property type="entry name" value="alpha/beta hydrolase"/>
    <property type="match status" value="1"/>
</dbReference>
<keyword evidence="4" id="KW-0443">Lipid metabolism</keyword>
<proteinExistence type="predicted"/>
<dbReference type="PANTHER" id="PTHR10272:SF14">
    <property type="entry name" value="PAF ACETYLHYDROLASE FAMILY PROTEIN"/>
    <property type="match status" value="1"/>
</dbReference>
<dbReference type="GO" id="GO:0003847">
    <property type="term" value="F:1-alkyl-2-acetylglycerophosphocholine esterase activity"/>
    <property type="evidence" value="ECO:0007669"/>
    <property type="project" value="UniProtKB-EC"/>
</dbReference>
<dbReference type="AlphaFoldDB" id="A0A9P4TCH7"/>
<keyword evidence="2" id="KW-0378">Hydrolase</keyword>
<feature type="chain" id="PRO_5040479561" description="1-alkyl-2-acetylglycerophosphocholine esterase" evidence="5">
    <location>
        <begin position="24"/>
        <end position="383"/>
    </location>
</feature>
<organism evidence="6 7">
    <name type="scientific">Curvularia kusanoi</name>
    <name type="common">Cochliobolus kusanoi</name>
    <dbReference type="NCBI Taxonomy" id="90978"/>
    <lineage>
        <taxon>Eukaryota</taxon>
        <taxon>Fungi</taxon>
        <taxon>Dikarya</taxon>
        <taxon>Ascomycota</taxon>
        <taxon>Pezizomycotina</taxon>
        <taxon>Dothideomycetes</taxon>
        <taxon>Pleosporomycetidae</taxon>
        <taxon>Pleosporales</taxon>
        <taxon>Pleosporineae</taxon>
        <taxon>Pleosporaceae</taxon>
        <taxon>Curvularia</taxon>
    </lineage>
</organism>
<protein>
    <recommendedName>
        <fullName evidence="1">1-alkyl-2-acetylglycerophosphocholine esterase</fullName>
        <ecNumber evidence="1">3.1.1.47</ecNumber>
    </recommendedName>
</protein>
<dbReference type="GO" id="GO:0016042">
    <property type="term" value="P:lipid catabolic process"/>
    <property type="evidence" value="ECO:0007669"/>
    <property type="project" value="UniProtKB-KW"/>
</dbReference>
<evidence type="ECO:0000256" key="1">
    <source>
        <dbReference type="ARBA" id="ARBA00013201"/>
    </source>
</evidence>
<accession>A0A9P4TCH7</accession>
<keyword evidence="5" id="KW-0732">Signal</keyword>
<dbReference type="InterPro" id="IPR029058">
    <property type="entry name" value="AB_hydrolase_fold"/>
</dbReference>
<evidence type="ECO:0000256" key="5">
    <source>
        <dbReference type="SAM" id="SignalP"/>
    </source>
</evidence>
<evidence type="ECO:0000256" key="4">
    <source>
        <dbReference type="ARBA" id="ARBA00023098"/>
    </source>
</evidence>
<sequence>MTGFSNFVLSFFLLLSVTPTVIAKEFPIVGPNRFDVAITTASLTDPGRIDPFAKDKSARRMAISIYNPVTNCRKKSLQAYMPPATAAFEDAKFGAYGLPNGSFPALELRTCTSTTKSSIRSSKQDFPLVLFSGALATSRFIYSSMLQSVAAAGYLVVSIDHPYDTDIVELSDGTVIEGVNIDDDELDAALATRVDDIAYVHLQLQNQSFVNTNVPSYGQGCSSLSKKVATLGHSFGGAAAAGAMLQNPVIGGGINLDGSMFGPVLQSGLNRPFMLMGHDNKTQENDPSWKTVWPKLTGWKREFEVKKTAHYSFSDLPLVMDVLGLQGHLPEEVSQLLGSIEGRKMQNLTVSYVVAFLDMVLKDKPREFERLSKVFLEVVLWAK</sequence>
<dbReference type="EMBL" id="SWKU01000013">
    <property type="protein sequence ID" value="KAF3001191.1"/>
    <property type="molecule type" value="Genomic_DNA"/>
</dbReference>
<dbReference type="Pfam" id="PF03403">
    <property type="entry name" value="PAF-AH_p_II"/>
    <property type="match status" value="2"/>
</dbReference>
<dbReference type="SUPFAM" id="SSF53474">
    <property type="entry name" value="alpha/beta-Hydrolases"/>
    <property type="match status" value="1"/>
</dbReference>
<dbReference type="Proteomes" id="UP000801428">
    <property type="component" value="Unassembled WGS sequence"/>
</dbReference>
<keyword evidence="3" id="KW-0442">Lipid degradation</keyword>
<comment type="caution">
    <text evidence="6">The sequence shown here is derived from an EMBL/GenBank/DDBJ whole genome shotgun (WGS) entry which is preliminary data.</text>
</comment>
<feature type="signal peptide" evidence="5">
    <location>
        <begin position="1"/>
        <end position="23"/>
    </location>
</feature>
<dbReference type="PANTHER" id="PTHR10272">
    <property type="entry name" value="PLATELET-ACTIVATING FACTOR ACETYLHYDROLASE"/>
    <property type="match status" value="1"/>
</dbReference>
<dbReference type="OrthoDB" id="2363873at2759"/>
<evidence type="ECO:0000313" key="7">
    <source>
        <dbReference type="Proteomes" id="UP000801428"/>
    </source>
</evidence>
<evidence type="ECO:0000256" key="2">
    <source>
        <dbReference type="ARBA" id="ARBA00022801"/>
    </source>
</evidence>
<name>A0A9P4TCH7_CURKU</name>
<keyword evidence="7" id="KW-1185">Reference proteome</keyword>
<reference evidence="6" key="1">
    <citation type="submission" date="2019-04" db="EMBL/GenBank/DDBJ databases">
        <title>Sequencing of skin fungus with MAO and IRED activity.</title>
        <authorList>
            <person name="Marsaioli A.J."/>
            <person name="Bonatto J.M.C."/>
            <person name="Reis Junior O."/>
        </authorList>
    </citation>
    <scope>NUCLEOTIDE SEQUENCE</scope>
    <source>
        <strain evidence="6">30M1</strain>
    </source>
</reference>
<evidence type="ECO:0000313" key="6">
    <source>
        <dbReference type="EMBL" id="KAF3001191.1"/>
    </source>
</evidence>